<dbReference type="PANTHER" id="PTHR42643">
    <property type="entry name" value="IONOTROPIC RECEPTOR 20A-RELATED"/>
    <property type="match status" value="1"/>
</dbReference>
<evidence type="ECO:0000256" key="8">
    <source>
        <dbReference type="SAM" id="Phobius"/>
    </source>
</evidence>
<dbReference type="InterPro" id="IPR052192">
    <property type="entry name" value="Insect_Ionotropic_Sensory_Rcpt"/>
</dbReference>
<dbReference type="Proteomes" id="UP000198287">
    <property type="component" value="Unassembled WGS sequence"/>
</dbReference>
<comment type="subcellular location">
    <subcellularLocation>
        <location evidence="1">Cell membrane</location>
        <topology evidence="1">Multi-pass membrane protein</topology>
    </subcellularLocation>
</comment>
<feature type="transmembrane region" description="Helical" evidence="8">
    <location>
        <begin position="363"/>
        <end position="383"/>
    </location>
</feature>
<evidence type="ECO:0000256" key="5">
    <source>
        <dbReference type="ARBA" id="ARBA00023136"/>
    </source>
</evidence>
<protein>
    <submittedName>
        <fullName evidence="9">Uncharacterized protein</fullName>
    </submittedName>
</protein>
<dbReference type="Gene3D" id="1.10.287.70">
    <property type="match status" value="1"/>
</dbReference>
<keyword evidence="6" id="KW-0675">Receptor</keyword>
<keyword evidence="4 8" id="KW-1133">Transmembrane helix</keyword>
<evidence type="ECO:0000256" key="7">
    <source>
        <dbReference type="ARBA" id="ARBA00023180"/>
    </source>
</evidence>
<gene>
    <name evidence="9" type="ORF">Fcan01_15918</name>
</gene>
<name>A0A226DXL3_FOLCA</name>
<evidence type="ECO:0000256" key="4">
    <source>
        <dbReference type="ARBA" id="ARBA00022989"/>
    </source>
</evidence>
<accession>A0A226DXL3</accession>
<evidence type="ECO:0000313" key="9">
    <source>
        <dbReference type="EMBL" id="OXA49431.1"/>
    </source>
</evidence>
<sequence>MEASDYTFKTTKRRHHWHTNVYKILISAIEKSILQKILEYPNRSFVPGKPILDNFGILFIARNQASTLCVQPIGSASKQISTMKCKKADSESIVQLFRDLHSVPILWRVVSPEHMHIEISNYKHIDFSKLVYYSNPFERLDKLSVYQHLFQSVFRQANASLHYHSNAINYGATLELFFIEHTLLHWDTITRHVIFKFHGYQFMSCHSETYISFEFYVAPFQPLVWGMFISSVVIVALVLSLYKKLKNINSYEAFSPWSFVLANIFEEAVYVPMHLEKQQFFRMVVGGWILMSVVLTNCYNGLMISSLNSPLPRTNIPETFQDLICQDKSILKSYKLGVNLTNWILQRIDESPVKPFDSMCYKILSTQVILLFSQYIFEFLKLFHHTLSRIMYLRIDILVALSQSLTPPQLMDDISMQDIVILLLSKGYNSVVPENFNSSPPAEITLTNMAQIITSVTDEVAMCGRSVLIVDAFEMGFMFADMTKRYFWRKFYKGKDILNFALGGWKFEGEGNSKVPQYFESLFESGIQGRLELEMMMRKYSRNSNYAIPKREDDSVRLRGAILTLFILWGALISLSVLIVIFELRKIICLMVLAVSLKIKHVVIVYGQNFWRTRSQLLKVGEKS</sequence>
<keyword evidence="10" id="KW-1185">Reference proteome</keyword>
<feature type="transmembrane region" description="Helical" evidence="8">
    <location>
        <begin position="587"/>
        <end position="607"/>
    </location>
</feature>
<reference evidence="9 10" key="1">
    <citation type="submission" date="2015-12" db="EMBL/GenBank/DDBJ databases">
        <title>The genome of Folsomia candida.</title>
        <authorList>
            <person name="Faddeeva A."/>
            <person name="Derks M.F."/>
            <person name="Anvar Y."/>
            <person name="Smit S."/>
            <person name="Van Straalen N."/>
            <person name="Roelofs D."/>
        </authorList>
    </citation>
    <scope>NUCLEOTIDE SEQUENCE [LARGE SCALE GENOMIC DNA]</scope>
    <source>
        <strain evidence="9 10">VU population</strain>
        <tissue evidence="9">Whole body</tissue>
    </source>
</reference>
<evidence type="ECO:0000256" key="2">
    <source>
        <dbReference type="ARBA" id="ARBA00022475"/>
    </source>
</evidence>
<evidence type="ECO:0000256" key="1">
    <source>
        <dbReference type="ARBA" id="ARBA00004651"/>
    </source>
</evidence>
<dbReference type="EMBL" id="LNIX01000010">
    <property type="protein sequence ID" value="OXA49431.1"/>
    <property type="molecule type" value="Genomic_DNA"/>
</dbReference>
<dbReference type="AlphaFoldDB" id="A0A226DXL3"/>
<feature type="transmembrane region" description="Helical" evidence="8">
    <location>
        <begin position="280"/>
        <end position="302"/>
    </location>
</feature>
<feature type="transmembrane region" description="Helical" evidence="8">
    <location>
        <begin position="560"/>
        <end position="581"/>
    </location>
</feature>
<keyword evidence="2" id="KW-1003">Cell membrane</keyword>
<evidence type="ECO:0000256" key="3">
    <source>
        <dbReference type="ARBA" id="ARBA00022692"/>
    </source>
</evidence>
<evidence type="ECO:0000313" key="10">
    <source>
        <dbReference type="Proteomes" id="UP000198287"/>
    </source>
</evidence>
<feature type="transmembrane region" description="Helical" evidence="8">
    <location>
        <begin position="223"/>
        <end position="242"/>
    </location>
</feature>
<dbReference type="PANTHER" id="PTHR42643:SF35">
    <property type="entry name" value="IONOTROPIC RECEPTOR 68A, ISOFORM A"/>
    <property type="match status" value="1"/>
</dbReference>
<comment type="caution">
    <text evidence="9">The sequence shown here is derived from an EMBL/GenBank/DDBJ whole genome shotgun (WGS) entry which is preliminary data.</text>
</comment>
<proteinExistence type="predicted"/>
<keyword evidence="3 8" id="KW-0812">Transmembrane</keyword>
<keyword evidence="5 8" id="KW-0472">Membrane</keyword>
<dbReference type="GO" id="GO:0005886">
    <property type="term" value="C:plasma membrane"/>
    <property type="evidence" value="ECO:0007669"/>
    <property type="project" value="UniProtKB-SubCell"/>
</dbReference>
<evidence type="ECO:0000256" key="6">
    <source>
        <dbReference type="ARBA" id="ARBA00023170"/>
    </source>
</evidence>
<organism evidence="9 10">
    <name type="scientific">Folsomia candida</name>
    <name type="common">Springtail</name>
    <dbReference type="NCBI Taxonomy" id="158441"/>
    <lineage>
        <taxon>Eukaryota</taxon>
        <taxon>Metazoa</taxon>
        <taxon>Ecdysozoa</taxon>
        <taxon>Arthropoda</taxon>
        <taxon>Hexapoda</taxon>
        <taxon>Collembola</taxon>
        <taxon>Entomobryomorpha</taxon>
        <taxon>Isotomoidea</taxon>
        <taxon>Isotomidae</taxon>
        <taxon>Proisotominae</taxon>
        <taxon>Folsomia</taxon>
    </lineage>
</organism>
<keyword evidence="7" id="KW-0325">Glycoprotein</keyword>
<dbReference type="OrthoDB" id="8299140at2759"/>